<accession>A0A7T0G1C4</accession>
<dbReference type="InterPro" id="IPR004360">
    <property type="entry name" value="Glyas_Fos-R_dOase_dom"/>
</dbReference>
<reference evidence="2 3" key="1">
    <citation type="submission" date="2020-02" db="EMBL/GenBank/DDBJ databases">
        <title>Genomic and physiological characterization of two novel Nitrospinaceae genera.</title>
        <authorList>
            <person name="Mueller A.J."/>
            <person name="Jung M.-Y."/>
            <person name="Strachan C.R."/>
            <person name="Herbold C.W."/>
            <person name="Kirkegaard R.H."/>
            <person name="Daims H."/>
        </authorList>
    </citation>
    <scope>NUCLEOTIDE SEQUENCE [LARGE SCALE GENOMIC DNA]</scope>
    <source>
        <strain evidence="2">EB</strain>
    </source>
</reference>
<dbReference type="Pfam" id="PF00903">
    <property type="entry name" value="Glyoxalase"/>
    <property type="match status" value="1"/>
</dbReference>
<gene>
    <name evidence="2" type="ORF">G3M70_15710</name>
</gene>
<dbReference type="KEGG" id="nli:G3M70_15710"/>
<dbReference type="InterPro" id="IPR037523">
    <property type="entry name" value="VOC_core"/>
</dbReference>
<dbReference type="PANTHER" id="PTHR36503:SF1">
    <property type="entry name" value="BLR2520 PROTEIN"/>
    <property type="match status" value="1"/>
</dbReference>
<dbReference type="AlphaFoldDB" id="A0A7T0G1C4"/>
<evidence type="ECO:0000313" key="2">
    <source>
        <dbReference type="EMBL" id="QPJ63240.1"/>
    </source>
</evidence>
<dbReference type="PROSITE" id="PS51819">
    <property type="entry name" value="VOC"/>
    <property type="match status" value="1"/>
</dbReference>
<evidence type="ECO:0000259" key="1">
    <source>
        <dbReference type="PROSITE" id="PS51819"/>
    </source>
</evidence>
<dbReference type="Proteomes" id="UP000594688">
    <property type="component" value="Chromosome"/>
</dbReference>
<organism evidence="2 3">
    <name type="scientific">Candidatus Nitronauta litoralis</name>
    <dbReference type="NCBI Taxonomy" id="2705533"/>
    <lineage>
        <taxon>Bacteria</taxon>
        <taxon>Pseudomonadati</taxon>
        <taxon>Nitrospinota/Tectimicrobiota group</taxon>
        <taxon>Nitrospinota</taxon>
        <taxon>Nitrospinia</taxon>
        <taxon>Nitrospinales</taxon>
        <taxon>Nitrospinaceae</taxon>
        <taxon>Candidatus Nitronauta</taxon>
    </lineage>
</organism>
<evidence type="ECO:0000313" key="3">
    <source>
        <dbReference type="Proteomes" id="UP000594688"/>
    </source>
</evidence>
<proteinExistence type="predicted"/>
<dbReference type="CDD" id="cd07251">
    <property type="entry name" value="VOC_like"/>
    <property type="match status" value="1"/>
</dbReference>
<dbReference type="SUPFAM" id="SSF54593">
    <property type="entry name" value="Glyoxalase/Bleomycin resistance protein/Dihydroxybiphenyl dioxygenase"/>
    <property type="match status" value="1"/>
</dbReference>
<dbReference type="InterPro" id="IPR029068">
    <property type="entry name" value="Glyas_Bleomycin-R_OHBP_Dase"/>
</dbReference>
<sequence>MEQRISIITLGVKDIKKAQAFYDALGWKVASEDQAEQIVAYDLSGMTLALYPLEKLVEEAKVNVQSSGYSTITIAYNVRSDSEVDAVLKEAVTAGGKLVKPAEKVFWGGYSGYFADPDGNLWEVAHNPFSKLGPNGEFQWKGVG</sequence>
<name>A0A7T0G1C4_9BACT</name>
<dbReference type="Gene3D" id="3.10.180.10">
    <property type="entry name" value="2,3-Dihydroxybiphenyl 1,2-Dioxygenase, domain 1"/>
    <property type="match status" value="1"/>
</dbReference>
<dbReference type="PANTHER" id="PTHR36503">
    <property type="entry name" value="BLR2520 PROTEIN"/>
    <property type="match status" value="1"/>
</dbReference>
<protein>
    <submittedName>
        <fullName evidence="2">VOC family protein</fullName>
    </submittedName>
</protein>
<dbReference type="EMBL" id="CP048685">
    <property type="protein sequence ID" value="QPJ63240.1"/>
    <property type="molecule type" value="Genomic_DNA"/>
</dbReference>
<feature type="domain" description="VOC" evidence="1">
    <location>
        <begin position="4"/>
        <end position="127"/>
    </location>
</feature>